<dbReference type="AlphaFoldDB" id="A0A916THC0"/>
<evidence type="ECO:0000256" key="1">
    <source>
        <dbReference type="ARBA" id="ARBA00022741"/>
    </source>
</evidence>
<gene>
    <name evidence="4" type="ORF">GCM10011492_38940</name>
</gene>
<dbReference type="InterPro" id="IPR011990">
    <property type="entry name" value="TPR-like_helical_dom_sf"/>
</dbReference>
<dbReference type="PANTHER" id="PTHR16305:SF28">
    <property type="entry name" value="GUANYLATE CYCLASE DOMAIN-CONTAINING PROTEIN"/>
    <property type="match status" value="1"/>
</dbReference>
<dbReference type="GO" id="GO:0005524">
    <property type="term" value="F:ATP binding"/>
    <property type="evidence" value="ECO:0007669"/>
    <property type="project" value="UniProtKB-KW"/>
</dbReference>
<reference evidence="4" key="1">
    <citation type="journal article" date="2014" name="Int. J. Syst. Evol. Microbiol.">
        <title>Complete genome sequence of Corynebacterium casei LMG S-19264T (=DSM 44701T), isolated from a smear-ripened cheese.</title>
        <authorList>
            <consortium name="US DOE Joint Genome Institute (JGI-PGF)"/>
            <person name="Walter F."/>
            <person name="Albersmeier A."/>
            <person name="Kalinowski J."/>
            <person name="Ruckert C."/>
        </authorList>
    </citation>
    <scope>NUCLEOTIDE SEQUENCE</scope>
    <source>
        <strain evidence="4">CGMCC 1.15085</strain>
    </source>
</reference>
<evidence type="ECO:0000259" key="3">
    <source>
        <dbReference type="PROSITE" id="PS50043"/>
    </source>
</evidence>
<dbReference type="Gene3D" id="1.10.10.10">
    <property type="entry name" value="Winged helix-like DNA-binding domain superfamily/Winged helix DNA-binding domain"/>
    <property type="match status" value="1"/>
</dbReference>
<evidence type="ECO:0000313" key="5">
    <source>
        <dbReference type="Proteomes" id="UP000636793"/>
    </source>
</evidence>
<dbReference type="EMBL" id="BMHI01000006">
    <property type="protein sequence ID" value="GGB44100.1"/>
    <property type="molecule type" value="Genomic_DNA"/>
</dbReference>
<accession>A0A916THC0</accession>
<organism evidence="4 5">
    <name type="scientific">Flexivirga endophytica</name>
    <dbReference type="NCBI Taxonomy" id="1849103"/>
    <lineage>
        <taxon>Bacteria</taxon>
        <taxon>Bacillati</taxon>
        <taxon>Actinomycetota</taxon>
        <taxon>Actinomycetes</taxon>
        <taxon>Micrococcales</taxon>
        <taxon>Dermacoccaceae</taxon>
        <taxon>Flexivirga</taxon>
    </lineage>
</organism>
<dbReference type="PANTHER" id="PTHR16305">
    <property type="entry name" value="TESTICULAR SOLUBLE ADENYLYL CYCLASE"/>
    <property type="match status" value="1"/>
</dbReference>
<dbReference type="GO" id="GO:0006355">
    <property type="term" value="P:regulation of DNA-templated transcription"/>
    <property type="evidence" value="ECO:0007669"/>
    <property type="project" value="InterPro"/>
</dbReference>
<dbReference type="InterPro" id="IPR036388">
    <property type="entry name" value="WH-like_DNA-bd_sf"/>
</dbReference>
<dbReference type="SMART" id="SM00421">
    <property type="entry name" value="HTH_LUXR"/>
    <property type="match status" value="1"/>
</dbReference>
<evidence type="ECO:0000313" key="4">
    <source>
        <dbReference type="EMBL" id="GGB44100.1"/>
    </source>
</evidence>
<dbReference type="CDD" id="cd06170">
    <property type="entry name" value="LuxR_C_like"/>
    <property type="match status" value="1"/>
</dbReference>
<dbReference type="GO" id="GO:0003677">
    <property type="term" value="F:DNA binding"/>
    <property type="evidence" value="ECO:0007669"/>
    <property type="project" value="InterPro"/>
</dbReference>
<evidence type="ECO:0000256" key="2">
    <source>
        <dbReference type="ARBA" id="ARBA00022840"/>
    </source>
</evidence>
<dbReference type="Pfam" id="PF13191">
    <property type="entry name" value="AAA_16"/>
    <property type="match status" value="1"/>
</dbReference>
<dbReference type="GO" id="GO:0004016">
    <property type="term" value="F:adenylate cyclase activity"/>
    <property type="evidence" value="ECO:0007669"/>
    <property type="project" value="TreeGrafter"/>
</dbReference>
<keyword evidence="5" id="KW-1185">Reference proteome</keyword>
<protein>
    <recommendedName>
        <fullName evidence="3">HTH luxR-type domain-containing protein</fullName>
    </recommendedName>
</protein>
<dbReference type="InterPro" id="IPR016032">
    <property type="entry name" value="Sig_transdc_resp-reg_C-effctor"/>
</dbReference>
<dbReference type="SUPFAM" id="SSF46894">
    <property type="entry name" value="C-terminal effector domain of the bipartite response regulators"/>
    <property type="match status" value="1"/>
</dbReference>
<dbReference type="SUPFAM" id="SSF52540">
    <property type="entry name" value="P-loop containing nucleoside triphosphate hydrolases"/>
    <property type="match status" value="1"/>
</dbReference>
<dbReference type="Gene3D" id="3.40.50.300">
    <property type="entry name" value="P-loop containing nucleotide triphosphate hydrolases"/>
    <property type="match status" value="1"/>
</dbReference>
<dbReference type="InterPro" id="IPR000792">
    <property type="entry name" value="Tscrpt_reg_LuxR_C"/>
</dbReference>
<dbReference type="PROSITE" id="PS50043">
    <property type="entry name" value="HTH_LUXR_2"/>
    <property type="match status" value="1"/>
</dbReference>
<feature type="domain" description="HTH luxR-type" evidence="3">
    <location>
        <begin position="909"/>
        <end position="974"/>
    </location>
</feature>
<dbReference type="Proteomes" id="UP000636793">
    <property type="component" value="Unassembled WGS sequence"/>
</dbReference>
<dbReference type="InterPro" id="IPR027417">
    <property type="entry name" value="P-loop_NTPase"/>
</dbReference>
<dbReference type="InterPro" id="IPR041664">
    <property type="entry name" value="AAA_16"/>
</dbReference>
<comment type="caution">
    <text evidence="4">The sequence shown here is derived from an EMBL/GenBank/DDBJ whole genome shotgun (WGS) entry which is preliminary data.</text>
</comment>
<sequence>MEWWPSIPLPRRFQVARRSRLVGRRHELTEFEHIWSRVEEGDGQVVLVGGEPGAGKTRLAVEVAGALHDHGVPVLIAAAGKDAGVPYQPVVEILDHLFEHSPCCRDEHSPERDTKDCPLLAGMPYDIGQISGQAARHRSLAVTDTSGDIRRDLFDAVAMLLRRLAEERPLAVVLDDLQWATLPTIALLKHVAGASVDSRLLLVATFRTTAPDHSAALSEQLADLHRLDGVHRLDLEGLDTTAIAEFVSEHAGISTAAARLPASILRDRTAGNPFFLREMWTDVQRRGGVAALRDSRSVPVSISESIAVRLAGLQPEVLETVQLAAVLGESFDVTALVRAGVIGHVRSVEAVDSAVSAGLLEARDEPPSCYGFVHSLTRQVMLDRLPAAQLQVLHAHAAQAFDRGPATAPDLYPRLAHHYLCAQPLGYREQAYRYACLAARQAAHSLAYEDAAGWFERAAGLPATGADEVAQSLFGAAQNYVRASEFARARDIYDRLTGMPDPLTRLQAAMGFEETNWRPGSIDFRAAELLSAAIADCDLPEDDVRLVRATGSLARALAFAGQHDRAEPLGEHAVSLARRTGDRTTIMHTLRTGLWHGLRPDAAGRQMERAEELSALGREAGDQESLCEAAHFGALASYLAGRPADLEKYTRQAQAAAASGRQPFMDYTATCMLQNRAYRRGDFEEAQRLADTALRIGEFDSDAMDGPHSVQLFMIRRETGRLEAVRHLVTGSESHTGRWLPGLLALYTEFNLTDGMRRTLHTLLERDVESSVADARFPIELAFMADAAADLVDFEAMNTVRLLLARYSGSNIVAGQFVAAFGSADRYLARIAEATGDQVAADGLFASALSMDRRMGSDVHIAETLARHAVALQRRGDQTGAAQLAEEARTLAGPIKQLRVLHRLEAMPARVTHDGLTRRELDVVRLLAAGLSNREIGSQLFISANTAANHVRSILTKTGTTNRTQAARYATDHHIV</sequence>
<dbReference type="Gene3D" id="1.25.40.10">
    <property type="entry name" value="Tetratricopeptide repeat domain"/>
    <property type="match status" value="1"/>
</dbReference>
<keyword evidence="2" id="KW-0067">ATP-binding</keyword>
<reference evidence="4" key="2">
    <citation type="submission" date="2020-09" db="EMBL/GenBank/DDBJ databases">
        <authorList>
            <person name="Sun Q."/>
            <person name="Zhou Y."/>
        </authorList>
    </citation>
    <scope>NUCLEOTIDE SEQUENCE</scope>
    <source>
        <strain evidence="4">CGMCC 1.15085</strain>
    </source>
</reference>
<proteinExistence type="predicted"/>
<keyword evidence="1" id="KW-0547">Nucleotide-binding</keyword>
<dbReference type="PRINTS" id="PR00038">
    <property type="entry name" value="HTHLUXR"/>
</dbReference>
<name>A0A916THC0_9MICO</name>
<dbReference type="GO" id="GO:0005737">
    <property type="term" value="C:cytoplasm"/>
    <property type="evidence" value="ECO:0007669"/>
    <property type="project" value="TreeGrafter"/>
</dbReference>
<dbReference type="Pfam" id="PF00196">
    <property type="entry name" value="GerE"/>
    <property type="match status" value="1"/>
</dbReference>